<dbReference type="PANTHER" id="PTHR43540">
    <property type="entry name" value="PEROXYUREIDOACRYLATE/UREIDOACRYLATE AMIDOHYDROLASE-RELATED"/>
    <property type="match status" value="1"/>
</dbReference>
<proteinExistence type="predicted"/>
<evidence type="ECO:0000259" key="2">
    <source>
        <dbReference type="Pfam" id="PF00857"/>
    </source>
</evidence>
<sequence>MPRGRATGLTCFTTSHGGFGGGHRAIRGAVEGAADRRVTFAPRRGGFGLARENDMQRYQLEPEFEPRHAWTRGEFHLLEAADPATTAHLVIDMQNGFLREGALLETPPARAVVPQINAISQAVRGAGGMVAFTRFAYDPNERAWDAFYRNFLNPDRSARQREAFGPEAHDLQLWDGLDVAAEDLVVDKTRFSAFIMGTCDLHEILQERGIRTLIISGTMTNCCCDSTARDAMQYGYDVVFAADATGTVSEIEQQSTLLNMALLFAEVATAEDIVAAFQG</sequence>
<dbReference type="EMBL" id="QDKM01000001">
    <property type="protein sequence ID" value="PVH30164.1"/>
    <property type="molecule type" value="Genomic_DNA"/>
</dbReference>
<evidence type="ECO:0000313" key="4">
    <source>
        <dbReference type="Proteomes" id="UP000245911"/>
    </source>
</evidence>
<dbReference type="Proteomes" id="UP000245911">
    <property type="component" value="Unassembled WGS sequence"/>
</dbReference>
<reference evidence="3 4" key="1">
    <citation type="submission" date="2018-04" db="EMBL/GenBank/DDBJ databases">
        <title>Pararhodobacter oceanense sp. nov., isolated from marine intertidal sediment.</title>
        <authorList>
            <person name="Wang X.-L."/>
            <person name="Du Z.-J."/>
        </authorList>
    </citation>
    <scope>NUCLEOTIDE SEQUENCE [LARGE SCALE GENOMIC DNA]</scope>
    <source>
        <strain evidence="3 4">AM505</strain>
    </source>
</reference>
<dbReference type="InterPro" id="IPR036380">
    <property type="entry name" value="Isochorismatase-like_sf"/>
</dbReference>
<dbReference type="PANTHER" id="PTHR43540:SF6">
    <property type="entry name" value="ISOCHORISMATASE-LIKE DOMAIN-CONTAINING PROTEIN"/>
    <property type="match status" value="1"/>
</dbReference>
<dbReference type="InterPro" id="IPR000868">
    <property type="entry name" value="Isochorismatase-like_dom"/>
</dbReference>
<evidence type="ECO:0000256" key="1">
    <source>
        <dbReference type="ARBA" id="ARBA00022801"/>
    </source>
</evidence>
<dbReference type="AlphaFoldDB" id="A0A2T8HXP2"/>
<dbReference type="Gene3D" id="3.40.50.850">
    <property type="entry name" value="Isochorismatase-like"/>
    <property type="match status" value="1"/>
</dbReference>
<comment type="caution">
    <text evidence="3">The sequence shown here is derived from an EMBL/GenBank/DDBJ whole genome shotgun (WGS) entry which is preliminary data.</text>
</comment>
<organism evidence="3 4">
    <name type="scientific">Pararhodobacter oceanensis</name>
    <dbReference type="NCBI Taxonomy" id="2172121"/>
    <lineage>
        <taxon>Bacteria</taxon>
        <taxon>Pseudomonadati</taxon>
        <taxon>Pseudomonadota</taxon>
        <taxon>Alphaproteobacteria</taxon>
        <taxon>Rhodobacterales</taxon>
        <taxon>Paracoccaceae</taxon>
        <taxon>Pararhodobacter</taxon>
    </lineage>
</organism>
<dbReference type="Pfam" id="PF00857">
    <property type="entry name" value="Isochorismatase"/>
    <property type="match status" value="1"/>
</dbReference>
<keyword evidence="1 3" id="KW-0378">Hydrolase</keyword>
<protein>
    <submittedName>
        <fullName evidence="3">Cysteine hydrolase</fullName>
    </submittedName>
</protein>
<dbReference type="CDD" id="cd00431">
    <property type="entry name" value="cysteine_hydrolases"/>
    <property type="match status" value="1"/>
</dbReference>
<accession>A0A2T8HXP2</accession>
<dbReference type="InterPro" id="IPR050272">
    <property type="entry name" value="Isochorismatase-like_hydrls"/>
</dbReference>
<keyword evidence="4" id="KW-1185">Reference proteome</keyword>
<name>A0A2T8HXP2_9RHOB</name>
<dbReference type="GO" id="GO:0016787">
    <property type="term" value="F:hydrolase activity"/>
    <property type="evidence" value="ECO:0007669"/>
    <property type="project" value="UniProtKB-KW"/>
</dbReference>
<evidence type="ECO:0000313" key="3">
    <source>
        <dbReference type="EMBL" id="PVH30164.1"/>
    </source>
</evidence>
<gene>
    <name evidence="3" type="ORF">DDE20_00935</name>
</gene>
<dbReference type="OrthoDB" id="8477867at2"/>
<dbReference type="SUPFAM" id="SSF52499">
    <property type="entry name" value="Isochorismatase-like hydrolases"/>
    <property type="match status" value="1"/>
</dbReference>
<feature type="domain" description="Isochorismatase-like" evidence="2">
    <location>
        <begin position="86"/>
        <end position="272"/>
    </location>
</feature>